<sequence>MAKRRMGTAHQHIDMQLVGSPAPYFTASDIVLNL</sequence>
<dbReference type="Proteomes" id="UP000187735">
    <property type="component" value="Chromosome"/>
</dbReference>
<evidence type="ECO:0000313" key="2">
    <source>
        <dbReference type="Proteomes" id="UP000187735"/>
    </source>
</evidence>
<gene>
    <name evidence="1" type="ORF">Fuma_03914</name>
</gene>
<protein>
    <submittedName>
        <fullName evidence="1">Uncharacterized protein</fullName>
    </submittedName>
</protein>
<reference evidence="1 2" key="1">
    <citation type="journal article" date="2016" name="Front. Microbiol.">
        <title>Fuerstia marisgermanicae gen. nov., sp. nov., an Unusual Member of the Phylum Planctomycetes from the German Wadden Sea.</title>
        <authorList>
            <person name="Kohn T."/>
            <person name="Heuer A."/>
            <person name="Jogler M."/>
            <person name="Vollmers J."/>
            <person name="Boedeker C."/>
            <person name="Bunk B."/>
            <person name="Rast P."/>
            <person name="Borchert D."/>
            <person name="Glockner I."/>
            <person name="Freese H.M."/>
            <person name="Klenk H.P."/>
            <person name="Overmann J."/>
            <person name="Kaster A.K."/>
            <person name="Rohde M."/>
            <person name="Wiegand S."/>
            <person name="Jogler C."/>
        </authorList>
    </citation>
    <scope>NUCLEOTIDE SEQUENCE [LARGE SCALE GENOMIC DNA]</scope>
    <source>
        <strain evidence="1 2">NH11</strain>
    </source>
</reference>
<proteinExistence type="predicted"/>
<evidence type="ECO:0000313" key="1">
    <source>
        <dbReference type="EMBL" id="APZ94288.1"/>
    </source>
</evidence>
<dbReference type="KEGG" id="fmr:Fuma_03914"/>
<keyword evidence="2" id="KW-1185">Reference proteome</keyword>
<dbReference type="AlphaFoldDB" id="A0A1P8WJQ8"/>
<dbReference type="EMBL" id="CP017641">
    <property type="protein sequence ID" value="APZ94288.1"/>
    <property type="molecule type" value="Genomic_DNA"/>
</dbReference>
<accession>A0A1P8WJQ8</accession>
<organism evidence="1 2">
    <name type="scientific">Fuerstiella marisgermanici</name>
    <dbReference type="NCBI Taxonomy" id="1891926"/>
    <lineage>
        <taxon>Bacteria</taxon>
        <taxon>Pseudomonadati</taxon>
        <taxon>Planctomycetota</taxon>
        <taxon>Planctomycetia</taxon>
        <taxon>Planctomycetales</taxon>
        <taxon>Planctomycetaceae</taxon>
        <taxon>Fuerstiella</taxon>
    </lineage>
</organism>
<name>A0A1P8WJQ8_9PLAN</name>